<gene>
    <name evidence="2" type="ORF">IAC13_07210</name>
</gene>
<feature type="coiled-coil region" evidence="1">
    <location>
        <begin position="26"/>
        <end position="66"/>
    </location>
</feature>
<reference evidence="2" key="1">
    <citation type="submission" date="2020-10" db="EMBL/GenBank/DDBJ databases">
        <authorList>
            <person name="Gilroy R."/>
        </authorList>
    </citation>
    <scope>NUCLEOTIDE SEQUENCE</scope>
    <source>
        <strain evidence="2">E3-2379</strain>
    </source>
</reference>
<proteinExistence type="predicted"/>
<evidence type="ECO:0000256" key="1">
    <source>
        <dbReference type="SAM" id="Coils"/>
    </source>
</evidence>
<accession>A0A9D9N8A4</accession>
<name>A0A9D9N8A4_9FIRM</name>
<sequence>MLALGMLPEGHLDKSQTYLIGTNEIYEQYCRTKEELERRKQVEEEKREQDKTLSEAEKAIAKEIEEGKAQVAEIRRLNDALPEPIISEKLYQLEKISEKIFLYVEKHPDQLEEIQRLKSYYLPTMLKLVTAYHKVKQEEIKSDNIDKMCSQIEETLDTMNSALEYMYNELYADEALDVATDISVLKTMLAREGLVGNEFENIKEEQKDE</sequence>
<organism evidence="2 3">
    <name type="scientific">Candidatus Scybalomonas excrementavium</name>
    <dbReference type="NCBI Taxonomy" id="2840943"/>
    <lineage>
        <taxon>Bacteria</taxon>
        <taxon>Bacillati</taxon>
        <taxon>Bacillota</taxon>
        <taxon>Clostridia</taxon>
        <taxon>Lachnospirales</taxon>
        <taxon>Lachnospiraceae</taxon>
        <taxon>Lachnospiraceae incertae sedis</taxon>
        <taxon>Candidatus Scybalomonas</taxon>
    </lineage>
</organism>
<keyword evidence="1" id="KW-0175">Coiled coil</keyword>
<feature type="non-terminal residue" evidence="2">
    <location>
        <position position="1"/>
    </location>
</feature>
<reference evidence="2" key="2">
    <citation type="journal article" date="2021" name="PeerJ">
        <title>Extensive microbial diversity within the chicken gut microbiome revealed by metagenomics and culture.</title>
        <authorList>
            <person name="Gilroy R."/>
            <person name="Ravi A."/>
            <person name="Getino M."/>
            <person name="Pursley I."/>
            <person name="Horton D.L."/>
            <person name="Alikhan N.F."/>
            <person name="Baker D."/>
            <person name="Gharbi K."/>
            <person name="Hall N."/>
            <person name="Watson M."/>
            <person name="Adriaenssens E.M."/>
            <person name="Foster-Nyarko E."/>
            <person name="Jarju S."/>
            <person name="Secka A."/>
            <person name="Antonio M."/>
            <person name="Oren A."/>
            <person name="Chaudhuri R.R."/>
            <person name="La Ragione R."/>
            <person name="Hildebrand F."/>
            <person name="Pallen M.J."/>
        </authorList>
    </citation>
    <scope>NUCLEOTIDE SEQUENCE</scope>
    <source>
        <strain evidence="2">E3-2379</strain>
    </source>
</reference>
<evidence type="ECO:0000313" key="2">
    <source>
        <dbReference type="EMBL" id="MBO8463700.1"/>
    </source>
</evidence>
<dbReference type="AlphaFoldDB" id="A0A9D9N8A4"/>
<dbReference type="Proteomes" id="UP000823618">
    <property type="component" value="Unassembled WGS sequence"/>
</dbReference>
<dbReference type="EMBL" id="JADIML010000197">
    <property type="protein sequence ID" value="MBO8463700.1"/>
    <property type="molecule type" value="Genomic_DNA"/>
</dbReference>
<protein>
    <submittedName>
        <fullName evidence="2">5-bromo-4-chloroindolyl phosphate hydrolysis family protein</fullName>
    </submittedName>
</protein>
<comment type="caution">
    <text evidence="2">The sequence shown here is derived from an EMBL/GenBank/DDBJ whole genome shotgun (WGS) entry which is preliminary data.</text>
</comment>
<evidence type="ECO:0000313" key="3">
    <source>
        <dbReference type="Proteomes" id="UP000823618"/>
    </source>
</evidence>
<dbReference type="InterPro" id="IPR018770">
    <property type="entry name" value="ChloroindolylP_hydrolase"/>
</dbReference>
<dbReference type="Pfam" id="PF10112">
    <property type="entry name" value="Halogen_Hydrol"/>
    <property type="match status" value="1"/>
</dbReference>